<sequence length="118" mass="13457">MLRSSAAIASRVLRLVGASSRPSLLYCRQIVAAPINPVRYHLVSWGPAMPSPFSVDQSRRFARGRPVMSSSESDEDDDEEFDEFDDEDMDEGDFDDFDGDEDEDEDEDDDEEFEPRKK</sequence>
<name>A0A822XLS4_NELNU</name>
<proteinExistence type="predicted"/>
<keyword evidence="3" id="KW-1185">Reference proteome</keyword>
<reference evidence="2 3" key="1">
    <citation type="journal article" date="2020" name="Mol. Biol. Evol.">
        <title>Distinct Expression and Methylation Patterns for Genes with Different Fates following a Single Whole-Genome Duplication in Flowering Plants.</title>
        <authorList>
            <person name="Shi T."/>
            <person name="Rahmani R.S."/>
            <person name="Gugger P.F."/>
            <person name="Wang M."/>
            <person name="Li H."/>
            <person name="Zhang Y."/>
            <person name="Li Z."/>
            <person name="Wang Q."/>
            <person name="Van de Peer Y."/>
            <person name="Marchal K."/>
            <person name="Chen J."/>
        </authorList>
    </citation>
    <scope>NUCLEOTIDE SEQUENCE [LARGE SCALE GENOMIC DNA]</scope>
    <source>
        <tissue evidence="2">Leaf</tissue>
    </source>
</reference>
<comment type="caution">
    <text evidence="2">The sequence shown here is derived from an EMBL/GenBank/DDBJ whole genome shotgun (WGS) entry which is preliminary data.</text>
</comment>
<evidence type="ECO:0000313" key="2">
    <source>
        <dbReference type="EMBL" id="DAD20952.1"/>
    </source>
</evidence>
<evidence type="ECO:0000313" key="3">
    <source>
        <dbReference type="Proteomes" id="UP000607653"/>
    </source>
</evidence>
<feature type="region of interest" description="Disordered" evidence="1">
    <location>
        <begin position="51"/>
        <end position="118"/>
    </location>
</feature>
<dbReference type="Proteomes" id="UP000607653">
    <property type="component" value="Unassembled WGS sequence"/>
</dbReference>
<evidence type="ECO:0000256" key="1">
    <source>
        <dbReference type="SAM" id="MobiDB-lite"/>
    </source>
</evidence>
<dbReference type="AlphaFoldDB" id="A0A822XLS4"/>
<accession>A0A822XLS4</accession>
<protein>
    <submittedName>
        <fullName evidence="2">Uncharacterized protein</fullName>
    </submittedName>
</protein>
<organism evidence="2 3">
    <name type="scientific">Nelumbo nucifera</name>
    <name type="common">Sacred lotus</name>
    <dbReference type="NCBI Taxonomy" id="4432"/>
    <lineage>
        <taxon>Eukaryota</taxon>
        <taxon>Viridiplantae</taxon>
        <taxon>Streptophyta</taxon>
        <taxon>Embryophyta</taxon>
        <taxon>Tracheophyta</taxon>
        <taxon>Spermatophyta</taxon>
        <taxon>Magnoliopsida</taxon>
        <taxon>Proteales</taxon>
        <taxon>Nelumbonaceae</taxon>
        <taxon>Nelumbo</taxon>
    </lineage>
</organism>
<feature type="compositionally biased region" description="Acidic residues" evidence="1">
    <location>
        <begin position="72"/>
        <end position="118"/>
    </location>
</feature>
<dbReference type="EMBL" id="DUZY01000001">
    <property type="protein sequence ID" value="DAD20952.1"/>
    <property type="molecule type" value="Genomic_DNA"/>
</dbReference>
<gene>
    <name evidence="2" type="ORF">HUJ06_022415</name>
</gene>